<feature type="region of interest" description="Disordered" evidence="1">
    <location>
        <begin position="333"/>
        <end position="353"/>
    </location>
</feature>
<feature type="region of interest" description="Disordered" evidence="1">
    <location>
        <begin position="295"/>
        <end position="315"/>
    </location>
</feature>
<dbReference type="OMA" id="PCNGIER"/>
<keyword evidence="4" id="KW-1185">Reference proteome</keyword>
<gene>
    <name evidence="3" type="ORF">X975_16382</name>
</gene>
<dbReference type="InterPro" id="IPR013761">
    <property type="entry name" value="SAM/pointed_sf"/>
</dbReference>
<protein>
    <submittedName>
        <fullName evidence="3">SAM and SH3 domain-containing protein 1</fullName>
    </submittedName>
</protein>
<dbReference type="PANTHER" id="PTHR12301">
    <property type="entry name" value="SAM-DOMAIN, SH3 AND NUCLEAR LOCALIZATION SIGNALS PROTEIN RELATED"/>
    <property type="match status" value="1"/>
</dbReference>
<dbReference type="PANTHER" id="PTHR12301:SF11">
    <property type="entry name" value="PH DOMAIN-CONTAINING PROTEIN"/>
    <property type="match status" value="1"/>
</dbReference>
<feature type="domain" description="SAM" evidence="2">
    <location>
        <begin position="449"/>
        <end position="513"/>
    </location>
</feature>
<proteinExistence type="predicted"/>
<dbReference type="Gene3D" id="1.10.150.50">
    <property type="entry name" value="Transcription Factor, Ets-1"/>
    <property type="match status" value="2"/>
</dbReference>
<dbReference type="InterPro" id="IPR058666">
    <property type="entry name" value="SASH1/NUB1_homeodomain"/>
</dbReference>
<dbReference type="InterPro" id="IPR051725">
    <property type="entry name" value="SAM-SH3_domain_protein"/>
</dbReference>
<dbReference type="OrthoDB" id="10047268at2759"/>
<dbReference type="Pfam" id="PF00536">
    <property type="entry name" value="SAM_1"/>
    <property type="match status" value="1"/>
</dbReference>
<accession>A0A087UH43</accession>
<dbReference type="AlphaFoldDB" id="A0A087UH43"/>
<evidence type="ECO:0000259" key="2">
    <source>
        <dbReference type="PROSITE" id="PS50105"/>
    </source>
</evidence>
<dbReference type="SUPFAM" id="SSF47769">
    <property type="entry name" value="SAM/Pointed domain"/>
    <property type="match status" value="2"/>
</dbReference>
<dbReference type="STRING" id="407821.A0A087UH43"/>
<feature type="compositionally biased region" description="Basic residues" evidence="1">
    <location>
        <begin position="340"/>
        <end position="349"/>
    </location>
</feature>
<organism evidence="3 4">
    <name type="scientific">Stegodyphus mimosarum</name>
    <name type="common">African social velvet spider</name>
    <dbReference type="NCBI Taxonomy" id="407821"/>
    <lineage>
        <taxon>Eukaryota</taxon>
        <taxon>Metazoa</taxon>
        <taxon>Ecdysozoa</taxon>
        <taxon>Arthropoda</taxon>
        <taxon>Chelicerata</taxon>
        <taxon>Arachnida</taxon>
        <taxon>Araneae</taxon>
        <taxon>Araneomorphae</taxon>
        <taxon>Entelegynae</taxon>
        <taxon>Eresoidea</taxon>
        <taxon>Eresidae</taxon>
        <taxon>Stegodyphus</taxon>
    </lineage>
</organism>
<dbReference type="PROSITE" id="PS50105">
    <property type="entry name" value="SAM_DOMAIN"/>
    <property type="match status" value="2"/>
</dbReference>
<dbReference type="SMART" id="SM00454">
    <property type="entry name" value="SAM"/>
    <property type="match status" value="2"/>
</dbReference>
<feature type="compositionally biased region" description="Low complexity" evidence="1">
    <location>
        <begin position="295"/>
        <end position="307"/>
    </location>
</feature>
<sequence length="518" mass="58669">MNVLVLNGYHNLDTLKGLEEQDLLALGIANSDHRLKLLNAIDRLEDLNPSITASYDTAEGNDSPLHQQKINKTPPFCTRLDVFSSPRKRSESCTVNLQETYMPHLSCSPKETNQDSYHVTAYDSNEINNLDHSLPPIPCNGIERIEDDSHRDILNIPLSRAEEKLYFYSDLQSNQKIQYSYGRGISAYSEQLYFSRAGLVIDTPENDHFLSQMNYLEKLSNLSIGGSAFGHLNGSVYPNSGAYITKEEKYLMESSRRKLKDKLRTYSQDITQGQVRNESDFNGYLLTADDSSESSIQNSSSFDSQNNGKSLTLPRKKKGYLNNDLLIFKTSDSSGYKSDRKNKKSRRRKESTQTLLHCPSQPFTLGDFIAKKLQEEQIDLCAEPYTDKTGFCGIPPALVQRYADELQQDIFDVAEALDRERVHALQMRGRPAVPNDFLADSCCEPVVEANYSSLSNWLVSLGLPIYEKLFQRNGCTELYHMAGLSDSDLHHYGIENAKHIRLLKTAIEALHIHIEHCQ</sequence>
<reference evidence="3 4" key="1">
    <citation type="submission" date="2013-11" db="EMBL/GenBank/DDBJ databases">
        <title>Genome sequencing of Stegodyphus mimosarum.</title>
        <authorList>
            <person name="Bechsgaard J."/>
        </authorList>
    </citation>
    <scope>NUCLEOTIDE SEQUENCE [LARGE SCALE GENOMIC DNA]</scope>
</reference>
<dbReference type="InterPro" id="IPR001660">
    <property type="entry name" value="SAM"/>
</dbReference>
<dbReference type="Pfam" id="PF26285">
    <property type="entry name" value="SASH1_Homeodomain"/>
    <property type="match status" value="1"/>
</dbReference>
<name>A0A087UH43_STEMI</name>
<evidence type="ECO:0000313" key="3">
    <source>
        <dbReference type="EMBL" id="KFM76682.1"/>
    </source>
</evidence>
<dbReference type="Proteomes" id="UP000054359">
    <property type="component" value="Unassembled WGS sequence"/>
</dbReference>
<evidence type="ECO:0000313" key="4">
    <source>
        <dbReference type="Proteomes" id="UP000054359"/>
    </source>
</evidence>
<dbReference type="EMBL" id="KK119763">
    <property type="protein sequence ID" value="KFM76682.1"/>
    <property type="molecule type" value="Genomic_DNA"/>
</dbReference>
<evidence type="ECO:0000256" key="1">
    <source>
        <dbReference type="SAM" id="MobiDB-lite"/>
    </source>
</evidence>
<feature type="domain" description="SAM" evidence="2">
    <location>
        <begin position="1"/>
        <end position="47"/>
    </location>
</feature>
<feature type="non-terminal residue" evidence="3">
    <location>
        <position position="518"/>
    </location>
</feature>
<dbReference type="Pfam" id="PF07647">
    <property type="entry name" value="SAM_2"/>
    <property type="match status" value="1"/>
</dbReference>